<dbReference type="Gene3D" id="3.30.700.10">
    <property type="entry name" value="Glycoprotein, Type 4 Pilin"/>
    <property type="match status" value="1"/>
</dbReference>
<name>A6DSA7_9BACT</name>
<gene>
    <name evidence="2" type="ORF">LNTAR_25325</name>
</gene>
<dbReference type="InterPro" id="IPR000983">
    <property type="entry name" value="Bac_GSPG_pilin"/>
</dbReference>
<evidence type="ECO:0000256" key="1">
    <source>
        <dbReference type="ARBA" id="ARBA00022481"/>
    </source>
</evidence>
<dbReference type="AlphaFoldDB" id="A6DSA7"/>
<dbReference type="SUPFAM" id="SSF54523">
    <property type="entry name" value="Pili subunits"/>
    <property type="match status" value="1"/>
</dbReference>
<evidence type="ECO:0000313" key="2">
    <source>
        <dbReference type="EMBL" id="EDM25452.1"/>
    </source>
</evidence>
<accession>A6DSA7</accession>
<dbReference type="EMBL" id="ABCK01000029">
    <property type="protein sequence ID" value="EDM25452.1"/>
    <property type="molecule type" value="Genomic_DNA"/>
</dbReference>
<dbReference type="NCBIfam" id="TIGR02532">
    <property type="entry name" value="IV_pilin_GFxxxE"/>
    <property type="match status" value="1"/>
</dbReference>
<dbReference type="GO" id="GO:0015628">
    <property type="term" value="P:protein secretion by the type II secretion system"/>
    <property type="evidence" value="ECO:0007669"/>
    <property type="project" value="InterPro"/>
</dbReference>
<sequence length="253" mass="28607">MKFKRFTLIELLVVVAIIGILASLLLPTLGKARTRAKIAVCTSNQKQLNTIIIMYSDDNDFFAPLSKGGWTSWDDYLSSHDGRSKDSNLLFANPTAKIEDLGESHGAVYRCPTDEIQNEYGPDTEILGRSYSMTYKYRADNSNPHTEFMGISHSSVSRKFTDINKPSKTIMIFDYHHKWSNLSNGRHDRERAKDLNERYELGLTPHGEKPNFLMTDGHVEKLTLLSTLLKEDGSIASINDISDTIWDSSPSRK</sequence>
<dbReference type="InterPro" id="IPR045584">
    <property type="entry name" value="Pilin-like"/>
</dbReference>
<evidence type="ECO:0000313" key="3">
    <source>
        <dbReference type="Proteomes" id="UP000004947"/>
    </source>
</evidence>
<dbReference type="GO" id="GO:0015627">
    <property type="term" value="C:type II protein secretion system complex"/>
    <property type="evidence" value="ECO:0007669"/>
    <property type="project" value="InterPro"/>
</dbReference>
<dbReference type="Proteomes" id="UP000004947">
    <property type="component" value="Unassembled WGS sequence"/>
</dbReference>
<proteinExistence type="predicted"/>
<keyword evidence="1" id="KW-0488">Methylation</keyword>
<dbReference type="PANTHER" id="PTHR30093">
    <property type="entry name" value="GENERAL SECRETION PATHWAY PROTEIN G"/>
    <property type="match status" value="1"/>
</dbReference>
<reference evidence="2 3" key="1">
    <citation type="journal article" date="2010" name="J. Bacteriol.">
        <title>Genome sequence of Lentisphaera araneosa HTCC2155T, the type species of the order Lentisphaerales in the phylum Lentisphaerae.</title>
        <authorList>
            <person name="Thrash J.C."/>
            <person name="Cho J.C."/>
            <person name="Vergin K.L."/>
            <person name="Morris R.M."/>
            <person name="Giovannoni S.J."/>
        </authorList>
    </citation>
    <scope>NUCLEOTIDE SEQUENCE [LARGE SCALE GENOMIC DNA]</scope>
    <source>
        <strain evidence="2 3">HTCC2155</strain>
    </source>
</reference>
<dbReference type="InterPro" id="IPR012902">
    <property type="entry name" value="N_methyl_site"/>
</dbReference>
<dbReference type="STRING" id="313628.LNTAR_25325"/>
<dbReference type="RefSeq" id="WP_007280718.1">
    <property type="nucleotide sequence ID" value="NZ_ABCK01000029.1"/>
</dbReference>
<protein>
    <submittedName>
        <fullName evidence="2">Uncharacterized protein</fullName>
    </submittedName>
</protein>
<organism evidence="2 3">
    <name type="scientific">Lentisphaera araneosa HTCC2155</name>
    <dbReference type="NCBI Taxonomy" id="313628"/>
    <lineage>
        <taxon>Bacteria</taxon>
        <taxon>Pseudomonadati</taxon>
        <taxon>Lentisphaerota</taxon>
        <taxon>Lentisphaeria</taxon>
        <taxon>Lentisphaerales</taxon>
        <taxon>Lentisphaeraceae</taxon>
        <taxon>Lentisphaera</taxon>
    </lineage>
</organism>
<dbReference type="OrthoDB" id="115249at2"/>
<dbReference type="eggNOG" id="COG2165">
    <property type="taxonomic scope" value="Bacteria"/>
</dbReference>
<keyword evidence="3" id="KW-1185">Reference proteome</keyword>
<dbReference type="PRINTS" id="PR00813">
    <property type="entry name" value="BCTERIALGSPG"/>
</dbReference>
<comment type="caution">
    <text evidence="2">The sequence shown here is derived from an EMBL/GenBank/DDBJ whole genome shotgun (WGS) entry which is preliminary data.</text>
</comment>